<organism evidence="1 2">
    <name type="scientific">Aromia moschata</name>
    <dbReference type="NCBI Taxonomy" id="1265417"/>
    <lineage>
        <taxon>Eukaryota</taxon>
        <taxon>Metazoa</taxon>
        <taxon>Ecdysozoa</taxon>
        <taxon>Arthropoda</taxon>
        <taxon>Hexapoda</taxon>
        <taxon>Insecta</taxon>
        <taxon>Pterygota</taxon>
        <taxon>Neoptera</taxon>
        <taxon>Endopterygota</taxon>
        <taxon>Coleoptera</taxon>
        <taxon>Polyphaga</taxon>
        <taxon>Cucujiformia</taxon>
        <taxon>Chrysomeloidea</taxon>
        <taxon>Cerambycidae</taxon>
        <taxon>Cerambycinae</taxon>
        <taxon>Callichromatini</taxon>
        <taxon>Aromia</taxon>
    </lineage>
</organism>
<sequence>MAHLKYGRTEKSNVAQHAFDNNHRININNSKLIRNVTNSKQLDAFESLEIIKCNNSINKDNGPIPTSPLFALINKDSYGSVNRGNKFGINSAKLETLRNHYEESLARSGCPKKLYKYIRSALNTKVSTPLHREPNGEMCETSDETAELLSHSFSNVYMVEPDGNIPNTRSSYVQNSLCNIEFSPHKVEKFIKRLKNNSSPGVDEREKIAKYENLSIALKRLWKLEKVETYALVISAEGVMSTRFAKNIVALGLSYNIIRNGQKAVVLQTCHIVRKVLGQDEFPPLA</sequence>
<gene>
    <name evidence="1" type="ORF">NQ318_022962</name>
</gene>
<reference evidence="1" key="1">
    <citation type="journal article" date="2023" name="Insect Mol. Biol.">
        <title>Genome sequencing provides insights into the evolution of gene families encoding plant cell wall-degrading enzymes in longhorned beetles.</title>
        <authorList>
            <person name="Shin N.R."/>
            <person name="Okamura Y."/>
            <person name="Kirsch R."/>
            <person name="Pauchet Y."/>
        </authorList>
    </citation>
    <scope>NUCLEOTIDE SEQUENCE</scope>
    <source>
        <strain evidence="1">AMC_N1</strain>
    </source>
</reference>
<dbReference type="AlphaFoldDB" id="A0AAV8XGA7"/>
<evidence type="ECO:0000313" key="1">
    <source>
        <dbReference type="EMBL" id="KAJ8937538.1"/>
    </source>
</evidence>
<comment type="caution">
    <text evidence="1">The sequence shown here is derived from an EMBL/GenBank/DDBJ whole genome shotgun (WGS) entry which is preliminary data.</text>
</comment>
<proteinExistence type="predicted"/>
<evidence type="ECO:0000313" key="2">
    <source>
        <dbReference type="Proteomes" id="UP001162162"/>
    </source>
</evidence>
<keyword evidence="2" id="KW-1185">Reference proteome</keyword>
<name>A0AAV8XGA7_9CUCU</name>
<accession>A0AAV8XGA7</accession>
<dbReference type="EMBL" id="JAPWTK010000644">
    <property type="protein sequence ID" value="KAJ8937538.1"/>
    <property type="molecule type" value="Genomic_DNA"/>
</dbReference>
<protein>
    <submittedName>
        <fullName evidence="1">Uncharacterized protein</fullName>
    </submittedName>
</protein>
<dbReference type="Proteomes" id="UP001162162">
    <property type="component" value="Unassembled WGS sequence"/>
</dbReference>